<evidence type="ECO:0000256" key="5">
    <source>
        <dbReference type="ARBA" id="ARBA00022490"/>
    </source>
</evidence>
<dbReference type="Proteomes" id="UP000077786">
    <property type="component" value="Unassembled WGS sequence"/>
</dbReference>
<gene>
    <name evidence="15" type="ORF">A0123_01268</name>
</gene>
<evidence type="ECO:0000256" key="6">
    <source>
        <dbReference type="ARBA" id="ARBA00022552"/>
    </source>
</evidence>
<dbReference type="Gene3D" id="2.40.240.20">
    <property type="entry name" value="Hypothetical PUA domain-like, domain 1"/>
    <property type="match status" value="1"/>
</dbReference>
<dbReference type="InterPro" id="IPR015947">
    <property type="entry name" value="PUA-like_sf"/>
</dbReference>
<dbReference type="AlphaFoldDB" id="A0A1B6VMW6"/>
<evidence type="ECO:0000256" key="9">
    <source>
        <dbReference type="ARBA" id="ARBA00022691"/>
    </source>
</evidence>
<evidence type="ECO:0000256" key="2">
    <source>
        <dbReference type="ARBA" id="ARBA00005528"/>
    </source>
</evidence>
<dbReference type="OrthoDB" id="9815641at2"/>
<dbReference type="NCBIfam" id="NF008696">
    <property type="entry name" value="PRK11713.3-5"/>
    <property type="match status" value="1"/>
</dbReference>
<dbReference type="InterPro" id="IPR029026">
    <property type="entry name" value="tRNA_m1G_MTases_N"/>
</dbReference>
<protein>
    <recommendedName>
        <fullName evidence="4 12">Ribosomal RNA small subunit methyltransferase E</fullName>
        <ecNumber evidence="3 12">2.1.1.193</ecNumber>
    </recommendedName>
</protein>
<feature type="domain" description="Ribosomal RNA small subunit methyltransferase E methyltransferase" evidence="13">
    <location>
        <begin position="93"/>
        <end position="240"/>
    </location>
</feature>
<dbReference type="EC" id="2.1.1.193" evidence="3 12"/>
<dbReference type="PATRIC" id="fig|38307.3.peg.1304"/>
<keyword evidence="6 12" id="KW-0698">rRNA processing</keyword>
<name>A0A1B6VMW6_9PROT</name>
<keyword evidence="9 12" id="KW-0949">S-adenosyl-L-methionine</keyword>
<dbReference type="Gene3D" id="3.40.1280.10">
    <property type="match status" value="1"/>
</dbReference>
<evidence type="ECO:0000313" key="15">
    <source>
        <dbReference type="EMBL" id="OAJ68560.1"/>
    </source>
</evidence>
<feature type="domain" description="Ribosomal RNA small subunit methyltransferase E PUA-like" evidence="14">
    <location>
        <begin position="35"/>
        <end position="79"/>
    </location>
</feature>
<dbReference type="PIRSF" id="PIRSF015601">
    <property type="entry name" value="MTase_slr0722"/>
    <property type="match status" value="1"/>
</dbReference>
<comment type="similarity">
    <text evidence="2 12">Belongs to the RNA methyltransferase RsmE family.</text>
</comment>
<comment type="caution">
    <text evidence="15">The sequence shown here is derived from an EMBL/GenBank/DDBJ whole genome shotgun (WGS) entry which is preliminary data.</text>
</comment>
<dbReference type="GO" id="GO:0070475">
    <property type="term" value="P:rRNA base methylation"/>
    <property type="evidence" value="ECO:0007669"/>
    <property type="project" value="TreeGrafter"/>
</dbReference>
<evidence type="ECO:0000256" key="11">
    <source>
        <dbReference type="ARBA" id="ARBA00047944"/>
    </source>
</evidence>
<reference evidence="15 16" key="1">
    <citation type="submission" date="2016-03" db="EMBL/GenBank/DDBJ databases">
        <title>Draft genome sequence of Gluconobacter cerinus strain CECT 9110.</title>
        <authorList>
            <person name="Sainz F."/>
            <person name="Mas A."/>
            <person name="Torija M.J."/>
        </authorList>
    </citation>
    <scope>NUCLEOTIDE SEQUENCE [LARGE SCALE GENOMIC DNA]</scope>
    <source>
        <strain evidence="15 16">CECT 9110</strain>
    </source>
</reference>
<dbReference type="GO" id="GO:0070042">
    <property type="term" value="F:rRNA (uridine-N3-)-methyltransferase activity"/>
    <property type="evidence" value="ECO:0007669"/>
    <property type="project" value="TreeGrafter"/>
</dbReference>
<organism evidence="15 16">
    <name type="scientific">Gluconobacter cerinus</name>
    <dbReference type="NCBI Taxonomy" id="38307"/>
    <lineage>
        <taxon>Bacteria</taxon>
        <taxon>Pseudomonadati</taxon>
        <taxon>Pseudomonadota</taxon>
        <taxon>Alphaproteobacteria</taxon>
        <taxon>Acetobacterales</taxon>
        <taxon>Acetobacteraceae</taxon>
        <taxon>Gluconobacter</taxon>
    </lineage>
</organism>
<evidence type="ECO:0000313" key="16">
    <source>
        <dbReference type="Proteomes" id="UP000077786"/>
    </source>
</evidence>
<evidence type="ECO:0000256" key="1">
    <source>
        <dbReference type="ARBA" id="ARBA00004496"/>
    </source>
</evidence>
<dbReference type="EMBL" id="LUTU01000005">
    <property type="protein sequence ID" value="OAJ68560.1"/>
    <property type="molecule type" value="Genomic_DNA"/>
</dbReference>
<dbReference type="NCBIfam" id="NF008694">
    <property type="entry name" value="PRK11713.3-2"/>
    <property type="match status" value="1"/>
</dbReference>
<dbReference type="InterPro" id="IPR029028">
    <property type="entry name" value="Alpha/beta_knot_MTases"/>
</dbReference>
<keyword evidence="7 12" id="KW-0489">Methyltransferase</keyword>
<evidence type="ECO:0000256" key="12">
    <source>
        <dbReference type="PIRNR" id="PIRNR015601"/>
    </source>
</evidence>
<dbReference type="CDD" id="cd18084">
    <property type="entry name" value="RsmE-like"/>
    <property type="match status" value="1"/>
</dbReference>
<dbReference type="SUPFAM" id="SSF75217">
    <property type="entry name" value="alpha/beta knot"/>
    <property type="match status" value="1"/>
</dbReference>
<keyword evidence="5 12" id="KW-0963">Cytoplasm</keyword>
<dbReference type="PANTHER" id="PTHR30027:SF3">
    <property type="entry name" value="16S RRNA (URACIL(1498)-N(3))-METHYLTRANSFERASE"/>
    <property type="match status" value="1"/>
</dbReference>
<sequence length="246" mass="27035">MAVARYRERMSRSDPRLYLEVPDVPFTEGLELPLPASQAHYLGNVMRQSTGDPVRVFNARDGEWNAIIHTLRKDKGTVRLGTRERAPQVTEGVELLFAPLKRDATELVIRMGTELGVTCFRPVVTERTNTHRLNLDRLALIASEAAEQCERLDIPEIQSLEPLKSVLAEWPEDKPLFAALERRPGADGPLVASALLIGPEGGFSDAEVAMLQKHPAVHALTLGPLVLRAETAVCAGLARLALRRGA</sequence>
<keyword evidence="8 12" id="KW-0808">Transferase</keyword>
<dbReference type="NCBIfam" id="TIGR00046">
    <property type="entry name" value="RsmE family RNA methyltransferase"/>
    <property type="match status" value="1"/>
</dbReference>
<evidence type="ECO:0000256" key="10">
    <source>
        <dbReference type="ARBA" id="ARBA00025699"/>
    </source>
</evidence>
<dbReference type="Pfam" id="PF20260">
    <property type="entry name" value="PUA_4"/>
    <property type="match status" value="1"/>
</dbReference>
<dbReference type="SUPFAM" id="SSF88697">
    <property type="entry name" value="PUA domain-like"/>
    <property type="match status" value="1"/>
</dbReference>
<dbReference type="InterPro" id="IPR046887">
    <property type="entry name" value="RsmE_PUA-like"/>
</dbReference>
<evidence type="ECO:0000256" key="4">
    <source>
        <dbReference type="ARBA" id="ARBA00013673"/>
    </source>
</evidence>
<comment type="function">
    <text evidence="10 12">Specifically methylates the N3 position of the uracil ring of uridine 1498 (m3U1498) in 16S rRNA. Acts on the fully assembled 30S ribosomal subunit.</text>
</comment>
<evidence type="ECO:0000256" key="8">
    <source>
        <dbReference type="ARBA" id="ARBA00022679"/>
    </source>
</evidence>
<comment type="catalytic activity">
    <reaction evidence="11 12">
        <text>uridine(1498) in 16S rRNA + S-adenosyl-L-methionine = N(3)-methyluridine(1498) in 16S rRNA + S-adenosyl-L-homocysteine + H(+)</text>
        <dbReference type="Rhea" id="RHEA:42920"/>
        <dbReference type="Rhea" id="RHEA-COMP:10283"/>
        <dbReference type="Rhea" id="RHEA-COMP:10284"/>
        <dbReference type="ChEBI" id="CHEBI:15378"/>
        <dbReference type="ChEBI" id="CHEBI:57856"/>
        <dbReference type="ChEBI" id="CHEBI:59789"/>
        <dbReference type="ChEBI" id="CHEBI:65315"/>
        <dbReference type="ChEBI" id="CHEBI:74502"/>
        <dbReference type="EC" id="2.1.1.193"/>
    </reaction>
</comment>
<dbReference type="InterPro" id="IPR046886">
    <property type="entry name" value="RsmE_MTase_dom"/>
</dbReference>
<comment type="subcellular location">
    <subcellularLocation>
        <location evidence="1 12">Cytoplasm</location>
    </subcellularLocation>
</comment>
<evidence type="ECO:0000259" key="13">
    <source>
        <dbReference type="Pfam" id="PF04452"/>
    </source>
</evidence>
<evidence type="ECO:0000256" key="3">
    <source>
        <dbReference type="ARBA" id="ARBA00012328"/>
    </source>
</evidence>
<evidence type="ECO:0000256" key="7">
    <source>
        <dbReference type="ARBA" id="ARBA00022603"/>
    </source>
</evidence>
<dbReference type="PANTHER" id="PTHR30027">
    <property type="entry name" value="RIBOSOMAL RNA SMALL SUBUNIT METHYLTRANSFERASE E"/>
    <property type="match status" value="1"/>
</dbReference>
<dbReference type="Pfam" id="PF04452">
    <property type="entry name" value="Methyltrans_RNA"/>
    <property type="match status" value="1"/>
</dbReference>
<accession>A0A1B6VMW6</accession>
<dbReference type="InterPro" id="IPR006700">
    <property type="entry name" value="RsmE"/>
</dbReference>
<evidence type="ECO:0000259" key="14">
    <source>
        <dbReference type="Pfam" id="PF20260"/>
    </source>
</evidence>
<proteinExistence type="inferred from homology"/>
<dbReference type="GO" id="GO:0005737">
    <property type="term" value="C:cytoplasm"/>
    <property type="evidence" value="ECO:0007669"/>
    <property type="project" value="UniProtKB-SubCell"/>
</dbReference>
<dbReference type="RefSeq" id="WP_064274043.1">
    <property type="nucleotide sequence ID" value="NZ_LUTU01000005.1"/>
</dbReference>